<reference evidence="2" key="1">
    <citation type="submission" date="2021-12" db="EMBL/GenBank/DDBJ databases">
        <authorList>
            <person name="Martin H S."/>
        </authorList>
    </citation>
    <scope>NUCLEOTIDE SEQUENCE</scope>
</reference>
<feature type="region of interest" description="Disordered" evidence="1">
    <location>
        <begin position="137"/>
        <end position="158"/>
    </location>
</feature>
<feature type="compositionally biased region" description="Basic and acidic residues" evidence="1">
    <location>
        <begin position="137"/>
        <end position="146"/>
    </location>
</feature>
<dbReference type="AlphaFoldDB" id="A0A8J9V170"/>
<evidence type="ECO:0000313" key="3">
    <source>
        <dbReference type="Proteomes" id="UP000838878"/>
    </source>
</evidence>
<dbReference type="Proteomes" id="UP000838878">
    <property type="component" value="Chromosome 1"/>
</dbReference>
<proteinExistence type="predicted"/>
<organism evidence="2 3">
    <name type="scientific">Brenthis ino</name>
    <name type="common">lesser marbled fritillary</name>
    <dbReference type="NCBI Taxonomy" id="405034"/>
    <lineage>
        <taxon>Eukaryota</taxon>
        <taxon>Metazoa</taxon>
        <taxon>Ecdysozoa</taxon>
        <taxon>Arthropoda</taxon>
        <taxon>Hexapoda</taxon>
        <taxon>Insecta</taxon>
        <taxon>Pterygota</taxon>
        <taxon>Neoptera</taxon>
        <taxon>Endopterygota</taxon>
        <taxon>Lepidoptera</taxon>
        <taxon>Glossata</taxon>
        <taxon>Ditrysia</taxon>
        <taxon>Papilionoidea</taxon>
        <taxon>Nymphalidae</taxon>
        <taxon>Heliconiinae</taxon>
        <taxon>Argynnini</taxon>
        <taxon>Brenthis</taxon>
    </lineage>
</organism>
<dbReference type="EMBL" id="OV170221">
    <property type="protein sequence ID" value="CAH0713618.1"/>
    <property type="molecule type" value="Genomic_DNA"/>
</dbReference>
<accession>A0A8J9V170</accession>
<protein>
    <submittedName>
        <fullName evidence="2">Uncharacterized protein</fullName>
    </submittedName>
</protein>
<evidence type="ECO:0000313" key="2">
    <source>
        <dbReference type="EMBL" id="CAH0713618.1"/>
    </source>
</evidence>
<dbReference type="OrthoDB" id="7219366at2759"/>
<keyword evidence="3" id="KW-1185">Reference proteome</keyword>
<feature type="non-terminal residue" evidence="2">
    <location>
        <position position="180"/>
    </location>
</feature>
<sequence length="180" mass="20657">MEDIVALFESRMSVFEKSLVQSQTTTKNTSTGSDIFALAADYTVFKDLMWKSLSMLRQQLQLLTAGFDRHEMLSRRKVLLFHGLPEDSDEQTESKVLTVIAEKMNLADFDTSSIDFSHRLGTKKDRPRPILKCSNREIAERRKGNREPSPQTPAFHRKKACERITNLQHKCPQSSEELPL</sequence>
<evidence type="ECO:0000256" key="1">
    <source>
        <dbReference type="SAM" id="MobiDB-lite"/>
    </source>
</evidence>
<gene>
    <name evidence="2" type="ORF">BINO364_LOCUS762</name>
</gene>
<name>A0A8J9V170_9NEOP</name>